<gene>
    <name evidence="2" type="ORF">DME_LOCUS1995</name>
</gene>
<name>A0A3P7SCD4_DRAME</name>
<accession>A0A3P7SCD4</accession>
<feature type="domain" description="CRAL-TRIO" evidence="1">
    <location>
        <begin position="28"/>
        <end position="201"/>
    </location>
</feature>
<dbReference type="STRING" id="318479.A0A3P7SCD4"/>
<protein>
    <recommendedName>
        <fullName evidence="1">CRAL-TRIO domain-containing protein</fullName>
    </recommendedName>
</protein>
<dbReference type="Pfam" id="PF25883">
    <property type="entry name" value="F28H7_8_C"/>
    <property type="match status" value="1"/>
</dbReference>
<dbReference type="InterPro" id="IPR058960">
    <property type="entry name" value="Ctg-1-like_C"/>
</dbReference>
<dbReference type="InterPro" id="IPR036865">
    <property type="entry name" value="CRAL-TRIO_dom_sf"/>
</dbReference>
<organism evidence="2 3">
    <name type="scientific">Dracunculus medinensis</name>
    <name type="common">Guinea worm</name>
    <dbReference type="NCBI Taxonomy" id="318479"/>
    <lineage>
        <taxon>Eukaryota</taxon>
        <taxon>Metazoa</taxon>
        <taxon>Ecdysozoa</taxon>
        <taxon>Nematoda</taxon>
        <taxon>Chromadorea</taxon>
        <taxon>Rhabditida</taxon>
        <taxon>Spirurina</taxon>
        <taxon>Dracunculoidea</taxon>
        <taxon>Dracunculidae</taxon>
        <taxon>Dracunculus</taxon>
    </lineage>
</organism>
<dbReference type="Gene3D" id="2.60.120.680">
    <property type="entry name" value="GOLD domain"/>
    <property type="match status" value="1"/>
</dbReference>
<reference evidence="2 3" key="1">
    <citation type="submission" date="2018-11" db="EMBL/GenBank/DDBJ databases">
        <authorList>
            <consortium name="Pathogen Informatics"/>
        </authorList>
    </citation>
    <scope>NUCLEOTIDE SEQUENCE [LARGE SCALE GENOMIC DNA]</scope>
</reference>
<sequence>MDEAAHHLERHLMFRQFFDLDNVENLKDNKLLKQYFPLGLVGKTGKNNHLLVVECAGRIDLHGILKTIQLNEFLSQRLKFQEMMLDEINKMEQENKSQCSVIYILDLEGLKLDSSLLSVVTGPYHTLWNLVYTNYPEWVETLFIVNAPAFISIIWKAIGPLMPERTRNKVQIFTRTKESLQSHCDLKYVPKHWGGELTDSNGDPMCRDRILIPTKSIPTNLYWQPDKMSPWIDKLESMTINAGRFKIVTIKVSPTNEKIFLALNRFGERSYSIAIYHSKDLKDMNEWIPTFLYPPMPTVDLLKVVSLGPGIYKFRFGNEDSWFRSVKLYYRIRFLNEHDDEIHWEQVNS</sequence>
<dbReference type="Proteomes" id="UP000274756">
    <property type="component" value="Unassembled WGS sequence"/>
</dbReference>
<evidence type="ECO:0000313" key="2">
    <source>
        <dbReference type="EMBL" id="VDN52022.1"/>
    </source>
</evidence>
<dbReference type="PANTHER" id="PTHR47159:SF4">
    <property type="entry name" value="CRAL-TRIO DOMAIN-CONTAINING PROTEIN"/>
    <property type="match status" value="1"/>
</dbReference>
<dbReference type="SUPFAM" id="SSF101576">
    <property type="entry name" value="Supernatant protein factor (SPF), C-terminal domain"/>
    <property type="match status" value="1"/>
</dbReference>
<dbReference type="SMART" id="SM00516">
    <property type="entry name" value="SEC14"/>
    <property type="match status" value="1"/>
</dbReference>
<dbReference type="Pfam" id="PF00650">
    <property type="entry name" value="CRAL_TRIO"/>
    <property type="match status" value="1"/>
</dbReference>
<dbReference type="SUPFAM" id="SSF52087">
    <property type="entry name" value="CRAL/TRIO domain"/>
    <property type="match status" value="1"/>
</dbReference>
<dbReference type="Gene3D" id="3.40.525.10">
    <property type="entry name" value="CRAL-TRIO lipid binding domain"/>
    <property type="match status" value="1"/>
</dbReference>
<dbReference type="InterPro" id="IPR053302">
    <property type="entry name" value="CRAL-TRIO_domain"/>
</dbReference>
<dbReference type="AlphaFoldDB" id="A0A3P7SCD4"/>
<proteinExistence type="predicted"/>
<dbReference type="CDD" id="cd00170">
    <property type="entry name" value="SEC14"/>
    <property type="match status" value="1"/>
</dbReference>
<evidence type="ECO:0000259" key="1">
    <source>
        <dbReference type="PROSITE" id="PS50191"/>
    </source>
</evidence>
<keyword evidence="3" id="KW-1185">Reference proteome</keyword>
<evidence type="ECO:0000313" key="3">
    <source>
        <dbReference type="Proteomes" id="UP000274756"/>
    </source>
</evidence>
<dbReference type="OrthoDB" id="1434354at2759"/>
<dbReference type="EMBL" id="UYYG01000041">
    <property type="protein sequence ID" value="VDN52022.1"/>
    <property type="molecule type" value="Genomic_DNA"/>
</dbReference>
<dbReference type="PANTHER" id="PTHR47159">
    <property type="entry name" value="PROTEIN CBG07705-RELATED"/>
    <property type="match status" value="1"/>
</dbReference>
<dbReference type="PROSITE" id="PS50191">
    <property type="entry name" value="CRAL_TRIO"/>
    <property type="match status" value="1"/>
</dbReference>
<dbReference type="InterPro" id="IPR001251">
    <property type="entry name" value="CRAL-TRIO_dom"/>
</dbReference>
<dbReference type="InterPro" id="IPR036598">
    <property type="entry name" value="GOLD_dom_sf"/>
</dbReference>